<dbReference type="Gene3D" id="2.40.10.220">
    <property type="entry name" value="predicted glycosyltransferase like domains"/>
    <property type="match status" value="1"/>
</dbReference>
<keyword evidence="3" id="KW-0975">Bacterial flagellum</keyword>
<keyword evidence="7" id="KW-1185">Reference proteome</keyword>
<name>A0A149PH24_9BURK</name>
<protein>
    <recommendedName>
        <fullName evidence="8">Pilus assembly protein PilZ</fullName>
    </recommendedName>
</protein>
<evidence type="ECO:0000259" key="4">
    <source>
        <dbReference type="Pfam" id="PF07238"/>
    </source>
</evidence>
<dbReference type="EMBL" id="LRBG01000037">
    <property type="protein sequence ID" value="KXU84328.1"/>
    <property type="molecule type" value="Genomic_DNA"/>
</dbReference>
<dbReference type="InterPro" id="IPR009875">
    <property type="entry name" value="PilZ_domain"/>
</dbReference>
<keyword evidence="2" id="KW-0547">Nucleotide-binding</keyword>
<reference evidence="6 7" key="1">
    <citation type="journal article" date="2015" name="Int. J. Syst. Evol. Microbiol.">
        <title>Burkholderia monticola sp. nov., isolated from mountain soil.</title>
        <authorList>
            <person name="Baek I."/>
            <person name="Seo B."/>
            <person name="Lee I."/>
            <person name="Yi H."/>
            <person name="Chun J."/>
        </authorList>
    </citation>
    <scope>NUCLEOTIDE SEQUENCE [LARGE SCALE GENOMIC DNA]</scope>
    <source>
        <strain evidence="6 7">JC2948</strain>
    </source>
</reference>
<dbReference type="STRING" id="1399968.CI15_27420"/>
<organism evidence="6 7">
    <name type="scientific">Paraburkholderia monticola</name>
    <dbReference type="NCBI Taxonomy" id="1399968"/>
    <lineage>
        <taxon>Bacteria</taxon>
        <taxon>Pseudomonadati</taxon>
        <taxon>Pseudomonadota</taxon>
        <taxon>Betaproteobacteria</taxon>
        <taxon>Burkholderiales</taxon>
        <taxon>Burkholderiaceae</taxon>
        <taxon>Paraburkholderia</taxon>
    </lineage>
</organism>
<gene>
    <name evidence="6" type="ORF">CI15_27420</name>
</gene>
<evidence type="ECO:0000256" key="3">
    <source>
        <dbReference type="ARBA" id="ARBA00023143"/>
    </source>
</evidence>
<evidence type="ECO:0000256" key="2">
    <source>
        <dbReference type="ARBA" id="ARBA00022741"/>
    </source>
</evidence>
<dbReference type="Proteomes" id="UP000075613">
    <property type="component" value="Unassembled WGS sequence"/>
</dbReference>
<dbReference type="InterPro" id="IPR012349">
    <property type="entry name" value="Split_barrel_FMN-bd"/>
</dbReference>
<dbReference type="Pfam" id="PF12945">
    <property type="entry name" value="PilZNR"/>
    <property type="match status" value="1"/>
</dbReference>
<evidence type="ECO:0000313" key="7">
    <source>
        <dbReference type="Proteomes" id="UP000075613"/>
    </source>
</evidence>
<dbReference type="Pfam" id="PF07238">
    <property type="entry name" value="PilZ"/>
    <property type="match status" value="1"/>
</dbReference>
<evidence type="ECO:0000256" key="1">
    <source>
        <dbReference type="ARBA" id="ARBA00022636"/>
    </source>
</evidence>
<sequence>MDAPSRATTVAPSADEALPIGEPLPWRVVDEDGSLLLRAGTILCREAQRNFLLSHFHPRRGDAAGFQQNSRSAETNPVTLEDMHLSIGALLGMRTQIGMGRAMHASRVIGFSPSHKLFVTPPMVDGQHLMPMPGENVEIVAVTTQAVFWFVCTVEAICTHPFDYLVLSAPGNIRQLRERKAVRVRTHLAVRHGIDLTGHALDGMGVGCDLSVFGMSLATTAPIGRIGERVRVALQLTTRTVDAEFTAVAVIRNVQTGTNPAALCTHGLEFEGLSSEQELALKAFVFDKQDAISYWAAHAA</sequence>
<feature type="domain" description="Type III secretion system flagellar brake protein YcgR PilZN" evidence="5">
    <location>
        <begin position="96"/>
        <end position="170"/>
    </location>
</feature>
<comment type="caution">
    <text evidence="6">The sequence shown here is derived from an EMBL/GenBank/DDBJ whole genome shotgun (WGS) entry which is preliminary data.</text>
</comment>
<proteinExistence type="predicted"/>
<dbReference type="AlphaFoldDB" id="A0A149PH24"/>
<evidence type="ECO:0000259" key="5">
    <source>
        <dbReference type="Pfam" id="PF12945"/>
    </source>
</evidence>
<feature type="domain" description="PilZ" evidence="4">
    <location>
        <begin position="179"/>
        <end position="286"/>
    </location>
</feature>
<keyword evidence="1" id="KW-0973">c-di-GMP</keyword>
<dbReference type="InterPro" id="IPR009926">
    <property type="entry name" value="T3SS_YcgR_PilZN"/>
</dbReference>
<dbReference type="SUPFAM" id="SSF141371">
    <property type="entry name" value="PilZ domain-like"/>
    <property type="match status" value="1"/>
</dbReference>
<dbReference type="Gene3D" id="2.30.110.10">
    <property type="entry name" value="Electron Transport, Fmn-binding Protein, Chain A"/>
    <property type="match status" value="1"/>
</dbReference>
<evidence type="ECO:0008006" key="8">
    <source>
        <dbReference type="Google" id="ProtNLM"/>
    </source>
</evidence>
<dbReference type="GO" id="GO:0035438">
    <property type="term" value="F:cyclic-di-GMP binding"/>
    <property type="evidence" value="ECO:0007669"/>
    <property type="project" value="InterPro"/>
</dbReference>
<accession>A0A149PH24</accession>
<evidence type="ECO:0000313" key="6">
    <source>
        <dbReference type="EMBL" id="KXU84328.1"/>
    </source>
</evidence>